<dbReference type="InterPro" id="IPR058637">
    <property type="entry name" value="YknX-like_C"/>
</dbReference>
<evidence type="ECO:0000259" key="5">
    <source>
        <dbReference type="Pfam" id="PF25989"/>
    </source>
</evidence>
<dbReference type="Gene3D" id="2.40.30.170">
    <property type="match status" value="1"/>
</dbReference>
<evidence type="ECO:0000259" key="3">
    <source>
        <dbReference type="Pfam" id="PF25954"/>
    </source>
</evidence>
<dbReference type="SUPFAM" id="SSF111369">
    <property type="entry name" value="HlyD-like secretion proteins"/>
    <property type="match status" value="1"/>
</dbReference>
<feature type="coiled-coil region" evidence="2">
    <location>
        <begin position="114"/>
        <end position="187"/>
    </location>
</feature>
<organism evidence="6 7">
    <name type="scientific">Tepidibacter thalassicus DSM 15285</name>
    <dbReference type="NCBI Taxonomy" id="1123350"/>
    <lineage>
        <taxon>Bacteria</taxon>
        <taxon>Bacillati</taxon>
        <taxon>Bacillota</taxon>
        <taxon>Clostridia</taxon>
        <taxon>Peptostreptococcales</taxon>
        <taxon>Peptostreptococcaceae</taxon>
        <taxon>Tepidibacter</taxon>
    </lineage>
</organism>
<feature type="domain" description="CusB-like beta-barrel" evidence="3">
    <location>
        <begin position="222"/>
        <end position="294"/>
    </location>
</feature>
<keyword evidence="2" id="KW-0175">Coiled coil</keyword>
<dbReference type="Gene3D" id="2.40.420.20">
    <property type="match status" value="1"/>
</dbReference>
<feature type="domain" description="YknX-like C-terminal permuted SH3-like" evidence="5">
    <location>
        <begin position="301"/>
        <end position="369"/>
    </location>
</feature>
<dbReference type="InterPro" id="IPR006143">
    <property type="entry name" value="RND_pump_MFP"/>
</dbReference>
<dbReference type="Pfam" id="PF25989">
    <property type="entry name" value="YknX_C"/>
    <property type="match status" value="1"/>
</dbReference>
<dbReference type="Pfam" id="PF25954">
    <property type="entry name" value="Beta-barrel_RND_2"/>
    <property type="match status" value="1"/>
</dbReference>
<dbReference type="AlphaFoldDB" id="A0A1M5R8U0"/>
<dbReference type="InterPro" id="IPR058792">
    <property type="entry name" value="Beta-barrel_RND_2"/>
</dbReference>
<sequence length="371" mass="40579">MKRRFSLLLVLVLIFTMPLAGCKKKKEVKVRGEKVVSVETKKVEKNDISIKTTLSAKVTPIEEANVVPKIPGKVTKVNVEIGKFVNKGDVLFTLDQTDMINAVKNAEAAYNMAVANLKLREEQIQNAKVNYERMKSLYEQGAISKQQFEQYELQASSTNIEAVKAQVEQAKVALENAKSKLNDTTVTSPISGVITSVNINEGEMASSAMPAVSIANLDRVVIETDISENLINKVRIGDVVDISIKSAGKDNFKGKITALSPATSQGSMTYPIKIEIDNKNKLIKPGMFAEVNIITDKKEKVITVPSEAVIVKEGNNVVFTVNGDKAHMKNVLLGVDNGEYVEIKNGIKEGDIVVVKGQNYLDEGSKVKIIK</sequence>
<proteinExistence type="inferred from homology"/>
<dbReference type="PANTHER" id="PTHR30469:SF33">
    <property type="entry name" value="SLR1207 PROTEIN"/>
    <property type="match status" value="1"/>
</dbReference>
<reference evidence="7" key="1">
    <citation type="submission" date="2016-11" db="EMBL/GenBank/DDBJ databases">
        <authorList>
            <person name="Varghese N."/>
            <person name="Submissions S."/>
        </authorList>
    </citation>
    <scope>NUCLEOTIDE SEQUENCE [LARGE SCALE GENOMIC DNA]</scope>
    <source>
        <strain evidence="7">DSM 15285</strain>
    </source>
</reference>
<accession>A0A1M5R8U0</accession>
<feature type="domain" description="CzcB-like barrel-sandwich hybrid" evidence="4">
    <location>
        <begin position="63"/>
        <end position="216"/>
    </location>
</feature>
<evidence type="ECO:0000313" key="7">
    <source>
        <dbReference type="Proteomes" id="UP000242520"/>
    </source>
</evidence>
<name>A0A1M5R8U0_9FIRM</name>
<evidence type="ECO:0000256" key="2">
    <source>
        <dbReference type="SAM" id="Coils"/>
    </source>
</evidence>
<dbReference type="STRING" id="1123350.SAMN02744040_01281"/>
<dbReference type="Proteomes" id="UP000242520">
    <property type="component" value="Unassembled WGS sequence"/>
</dbReference>
<dbReference type="Gene3D" id="2.40.50.100">
    <property type="match status" value="1"/>
</dbReference>
<protein>
    <submittedName>
        <fullName evidence="6">RND family efflux transporter, MFP subunit</fullName>
    </submittedName>
</protein>
<dbReference type="PANTHER" id="PTHR30469">
    <property type="entry name" value="MULTIDRUG RESISTANCE PROTEIN MDTA"/>
    <property type="match status" value="1"/>
</dbReference>
<dbReference type="FunFam" id="2.40.30.170:FF:000010">
    <property type="entry name" value="Efflux RND transporter periplasmic adaptor subunit"/>
    <property type="match status" value="1"/>
</dbReference>
<dbReference type="Gene3D" id="1.10.287.470">
    <property type="entry name" value="Helix hairpin bin"/>
    <property type="match status" value="1"/>
</dbReference>
<evidence type="ECO:0000313" key="6">
    <source>
        <dbReference type="EMBL" id="SHH22777.1"/>
    </source>
</evidence>
<evidence type="ECO:0000259" key="4">
    <source>
        <dbReference type="Pfam" id="PF25973"/>
    </source>
</evidence>
<comment type="similarity">
    <text evidence="1">Belongs to the membrane fusion protein (MFP) (TC 8.A.1) family.</text>
</comment>
<dbReference type="RefSeq" id="WP_072724792.1">
    <property type="nucleotide sequence ID" value="NZ_FQXH01000011.1"/>
</dbReference>
<dbReference type="NCBIfam" id="TIGR01730">
    <property type="entry name" value="RND_mfp"/>
    <property type="match status" value="1"/>
</dbReference>
<dbReference type="GO" id="GO:0015562">
    <property type="term" value="F:efflux transmembrane transporter activity"/>
    <property type="evidence" value="ECO:0007669"/>
    <property type="project" value="TreeGrafter"/>
</dbReference>
<dbReference type="InterPro" id="IPR058647">
    <property type="entry name" value="BSH_CzcB-like"/>
</dbReference>
<dbReference type="GO" id="GO:1990281">
    <property type="term" value="C:efflux pump complex"/>
    <property type="evidence" value="ECO:0007669"/>
    <property type="project" value="TreeGrafter"/>
</dbReference>
<gene>
    <name evidence="6" type="ORF">SAMN02744040_01281</name>
</gene>
<dbReference type="Pfam" id="PF25973">
    <property type="entry name" value="BSH_CzcB"/>
    <property type="match status" value="1"/>
</dbReference>
<dbReference type="EMBL" id="FQXH01000011">
    <property type="protein sequence ID" value="SHH22777.1"/>
    <property type="molecule type" value="Genomic_DNA"/>
</dbReference>
<evidence type="ECO:0000256" key="1">
    <source>
        <dbReference type="ARBA" id="ARBA00009477"/>
    </source>
</evidence>
<keyword evidence="7" id="KW-1185">Reference proteome</keyword>